<dbReference type="PIRSF" id="PIRSF001227">
    <property type="entry name" value="Pen_acylase"/>
    <property type="match status" value="1"/>
</dbReference>
<proteinExistence type="inferred from homology"/>
<feature type="binding site" evidence="6">
    <location>
        <position position="516"/>
    </location>
    <ligand>
        <name>Ca(2+)</name>
        <dbReference type="ChEBI" id="CHEBI:29108"/>
    </ligand>
</feature>
<feature type="active site" description="Nucleophile" evidence="5">
    <location>
        <position position="265"/>
    </location>
</feature>
<feature type="binding site" evidence="6">
    <location>
        <position position="339"/>
    </location>
    <ligand>
        <name>Ca(2+)</name>
        <dbReference type="ChEBI" id="CHEBI:29108"/>
    </ligand>
</feature>
<accession>A0A5Q2VGB3</accession>
<dbReference type="Gene3D" id="2.30.120.10">
    <property type="match status" value="1"/>
</dbReference>
<evidence type="ECO:0000256" key="3">
    <source>
        <dbReference type="ARBA" id="ARBA00022801"/>
    </source>
</evidence>
<dbReference type="EMBL" id="CP045913">
    <property type="protein sequence ID" value="QGH62995.1"/>
    <property type="molecule type" value="Genomic_DNA"/>
</dbReference>
<dbReference type="Gene3D" id="1.10.287.150">
    <property type="match status" value="1"/>
</dbReference>
<comment type="similarity">
    <text evidence="1">Belongs to the peptidase S45 family.</text>
</comment>
<evidence type="ECO:0000256" key="7">
    <source>
        <dbReference type="SAM" id="SignalP"/>
    </source>
</evidence>
<evidence type="ECO:0000256" key="5">
    <source>
        <dbReference type="PIRSR" id="PIRSR001227-1"/>
    </source>
</evidence>
<dbReference type="InterPro" id="IPR043146">
    <property type="entry name" value="Penicillin_amidase_N_B-knob"/>
</dbReference>
<evidence type="ECO:0000256" key="4">
    <source>
        <dbReference type="ARBA" id="ARBA00023145"/>
    </source>
</evidence>
<keyword evidence="3" id="KW-0378">Hydrolase</keyword>
<comment type="cofactor">
    <cofactor evidence="6">
        <name>Ca(2+)</name>
        <dbReference type="ChEBI" id="CHEBI:29108"/>
    </cofactor>
    <text evidence="6">Binds 1 Ca(2+) ion per dimer.</text>
</comment>
<protein>
    <submittedName>
        <fullName evidence="8">Penicillin amidase</fullName>
    </submittedName>
</protein>
<dbReference type="PANTHER" id="PTHR34218">
    <property type="entry name" value="PEPTIDASE S45 PENICILLIN AMIDASE"/>
    <property type="match status" value="1"/>
</dbReference>
<dbReference type="InterPro" id="IPR014395">
    <property type="entry name" value="Pen/GL7ACA/AHL_acylase"/>
</dbReference>
<keyword evidence="6" id="KW-0106">Calcium</keyword>
<feature type="binding site" evidence="6">
    <location>
        <position position="340"/>
    </location>
    <ligand>
        <name>Ca(2+)</name>
        <dbReference type="ChEBI" id="CHEBI:29108"/>
    </ligand>
</feature>
<dbReference type="Gene3D" id="1.10.439.10">
    <property type="entry name" value="Penicillin Amidohydrolase, domain 1"/>
    <property type="match status" value="1"/>
</dbReference>
<dbReference type="AlphaFoldDB" id="A0A5Q2VGB3"/>
<dbReference type="PROSITE" id="PS51257">
    <property type="entry name" value="PROKAR_LIPOPROTEIN"/>
    <property type="match status" value="1"/>
</dbReference>
<dbReference type="Gene3D" id="1.10.1400.10">
    <property type="match status" value="1"/>
</dbReference>
<dbReference type="SUPFAM" id="SSF56235">
    <property type="entry name" value="N-terminal nucleophile aminohydrolases (Ntn hydrolases)"/>
    <property type="match status" value="1"/>
</dbReference>
<feature type="binding site" evidence="6">
    <location>
        <position position="176"/>
    </location>
    <ligand>
        <name>Ca(2+)</name>
        <dbReference type="ChEBI" id="CHEBI:29108"/>
    </ligand>
</feature>
<evidence type="ECO:0000256" key="2">
    <source>
        <dbReference type="ARBA" id="ARBA00022729"/>
    </source>
</evidence>
<feature type="chain" id="PRO_5024410709" evidence="7">
    <location>
        <begin position="25"/>
        <end position="812"/>
    </location>
</feature>
<dbReference type="InterPro" id="IPR043147">
    <property type="entry name" value="Penicillin_amidase_A-knob"/>
</dbReference>
<dbReference type="GO" id="GO:0017000">
    <property type="term" value="P:antibiotic biosynthetic process"/>
    <property type="evidence" value="ECO:0007669"/>
    <property type="project" value="InterPro"/>
</dbReference>
<dbReference type="Gene3D" id="3.60.20.10">
    <property type="entry name" value="Glutamine Phosphoribosylpyrophosphate, subunit 1, domain 1"/>
    <property type="match status" value="1"/>
</dbReference>
<keyword evidence="6" id="KW-0479">Metal-binding</keyword>
<reference evidence="8 9" key="1">
    <citation type="submission" date="2019-11" db="EMBL/GenBank/DDBJ databases">
        <title>The Phosphoenolpyruvate Phosphotransferase System Regulates Serratia proteamaculans 336X Biofilm Formation and Wheat Roots colonization.</title>
        <authorList>
            <person name="Liu F."/>
        </authorList>
    </citation>
    <scope>NUCLEOTIDE SEQUENCE [LARGE SCALE GENOMIC DNA]</scope>
    <source>
        <strain evidence="8 9">336X</strain>
    </source>
</reference>
<dbReference type="InterPro" id="IPR023343">
    <property type="entry name" value="Penicillin_amidase_dom1"/>
</dbReference>
<dbReference type="InterPro" id="IPR029055">
    <property type="entry name" value="Ntn_hydrolases_N"/>
</dbReference>
<evidence type="ECO:0000256" key="1">
    <source>
        <dbReference type="ARBA" id="ARBA00006586"/>
    </source>
</evidence>
<dbReference type="RefSeq" id="WP_153859794.1">
    <property type="nucleotide sequence ID" value="NZ_CP045913.1"/>
</dbReference>
<dbReference type="Proteomes" id="UP000381260">
    <property type="component" value="Chromosome"/>
</dbReference>
<evidence type="ECO:0000256" key="6">
    <source>
        <dbReference type="PIRSR" id="PIRSR001227-2"/>
    </source>
</evidence>
<evidence type="ECO:0000313" key="8">
    <source>
        <dbReference type="EMBL" id="QGH62995.1"/>
    </source>
</evidence>
<dbReference type="Pfam" id="PF01804">
    <property type="entry name" value="Penicil_amidase"/>
    <property type="match status" value="1"/>
</dbReference>
<dbReference type="GO" id="GO:0016811">
    <property type="term" value="F:hydrolase activity, acting on carbon-nitrogen (but not peptide) bonds, in linear amides"/>
    <property type="evidence" value="ECO:0007669"/>
    <property type="project" value="InterPro"/>
</dbReference>
<dbReference type="GO" id="GO:0046872">
    <property type="term" value="F:metal ion binding"/>
    <property type="evidence" value="ECO:0007669"/>
    <property type="project" value="UniProtKB-KW"/>
</dbReference>
<dbReference type="InterPro" id="IPR002692">
    <property type="entry name" value="S45"/>
</dbReference>
<organism evidence="8 9">
    <name type="scientific">Serratia proteamaculans</name>
    <dbReference type="NCBI Taxonomy" id="28151"/>
    <lineage>
        <taxon>Bacteria</taxon>
        <taxon>Pseudomonadati</taxon>
        <taxon>Pseudomonadota</taxon>
        <taxon>Gammaproteobacteria</taxon>
        <taxon>Enterobacterales</taxon>
        <taxon>Yersiniaceae</taxon>
        <taxon>Serratia</taxon>
    </lineage>
</organism>
<gene>
    <name evidence="8" type="ORF">GHV41_20100</name>
</gene>
<evidence type="ECO:0000313" key="9">
    <source>
        <dbReference type="Proteomes" id="UP000381260"/>
    </source>
</evidence>
<keyword evidence="2 7" id="KW-0732">Signal</keyword>
<feature type="signal peptide" evidence="7">
    <location>
        <begin position="1"/>
        <end position="24"/>
    </location>
</feature>
<keyword evidence="4" id="KW-0865">Zymogen</keyword>
<name>A0A5Q2VGB3_SERPR</name>
<dbReference type="PANTHER" id="PTHR34218:SF3">
    <property type="entry name" value="ACYL-HOMOSERINE LACTONE ACYLASE PVDQ"/>
    <property type="match status" value="1"/>
</dbReference>
<feature type="binding site" evidence="6">
    <location>
        <position position="337"/>
    </location>
    <ligand>
        <name>Ca(2+)</name>
        <dbReference type="ChEBI" id="CHEBI:29108"/>
    </ligand>
</feature>
<sequence>MKLLFQTRSALLLALGLGCNLVMAQTFAADVTIKRDTYGTPHIYANDVYGLFYGYGYAIAQDRLYQLEMSRRSTEGRVAEVLGKDYLPFDIGIRQQYSPANIKAQLAALPQSDRDILDGYAQGINAWLKKIDANPQQLMPKQFIDHNFKPAPWTDFDVAMVFIGSMVNRFGDYNTELENQQLLAGLIKKDGETQGKAIFNLLLSQDNAGAPTTVPKGEWQPSVRDGAYVSAPLATASLNHATLPAETAPNEQTPRWKPPKEKAFSNIIVLGSRKSEGAESILLNGPQFGFYQPAYTYSVGLHGAGYDAVGNSPFGYPMVEFGYNRDISWGSTWGAGDNVDIYQLKLNPKNPQEYFYQGKYRPLEKRVETIAVKDGETQHLTVYRSVQGAVIDYNPRQGLAYAKRRGWEGEEVATLLAWNKVGKAKNHQQWLDQVQHSAINVNWYYADNKGNIGYALGGRYPIRLKGHDNRLPMPGDGSSEWQGFMPFATNPQVYNPKTGYIANWNNRPAEGFPNPDEWWYSWNTADRIQSLFTRIDSQARFTPTQLWNLLMDAAFEDPNARFFVPRLVKVAGKSDNPKLREAAAILGKWDYEERDLNNDGYYDTPATPIFRAWLQHMLTLSLGGILPAEQASWFLDPGYMTPGESTTGSQNISVGTKILYQGMTAGSKTSGFDIFKGRDVDSLMMEALQLTINDLNKSQGEKMTAWHTKVSNTTYQTKNFLNVPQAGSDEQVQNRLAMNRGTENDMVVFTQKGVTGVEVTPPGQSGFIAPDGKRSKHFDDQLSLFGDLKNKRTWLSDNDVQANSVFQETISY</sequence>